<dbReference type="GO" id="GO:0005524">
    <property type="term" value="F:ATP binding"/>
    <property type="evidence" value="ECO:0007669"/>
    <property type="project" value="UniProtKB-KW"/>
</dbReference>
<keyword evidence="5 10" id="KW-0067">ATP-binding</keyword>
<keyword evidence="3" id="KW-0732">Signal</keyword>
<organism evidence="10 11">
    <name type="scientific">Metallococcus carri</name>
    <dbReference type="NCBI Taxonomy" id="1656884"/>
    <lineage>
        <taxon>Bacteria</taxon>
        <taxon>Bacillati</taxon>
        <taxon>Actinomycetota</taxon>
        <taxon>Actinomycetes</taxon>
        <taxon>Micrococcales</taxon>
        <taxon>Dermacoccaceae</taxon>
        <taxon>Metallococcus</taxon>
    </lineage>
</organism>
<dbReference type="CDD" id="cd13558">
    <property type="entry name" value="PBP2_SsuA_like_2"/>
    <property type="match status" value="1"/>
</dbReference>
<keyword evidence="11" id="KW-1185">Reference proteome</keyword>
<accession>A0A967AZ01</accession>
<dbReference type="Pfam" id="PF00005">
    <property type="entry name" value="ABC_tran"/>
    <property type="match status" value="1"/>
</dbReference>
<dbReference type="InterPro" id="IPR050166">
    <property type="entry name" value="ABC_transporter_ATP-bind"/>
</dbReference>
<dbReference type="RefSeq" id="WP_166195648.1">
    <property type="nucleotide sequence ID" value="NZ_JAAOIV010000004.1"/>
</dbReference>
<dbReference type="SUPFAM" id="SSF53850">
    <property type="entry name" value="Periplasmic binding protein-like II"/>
    <property type="match status" value="1"/>
</dbReference>
<feature type="compositionally biased region" description="Low complexity" evidence="8">
    <location>
        <begin position="246"/>
        <end position="262"/>
    </location>
</feature>
<dbReference type="PROSITE" id="PS00211">
    <property type="entry name" value="ABC_TRANSPORTER_1"/>
    <property type="match status" value="1"/>
</dbReference>
<feature type="compositionally biased region" description="Polar residues" evidence="8">
    <location>
        <begin position="263"/>
        <end position="272"/>
    </location>
</feature>
<comment type="similarity">
    <text evidence="1">Belongs to the bacterial solute-binding protein SsuA/TauA family.</text>
</comment>
<dbReference type="InterPro" id="IPR003593">
    <property type="entry name" value="AAA+_ATPase"/>
</dbReference>
<dbReference type="Gene3D" id="3.40.50.300">
    <property type="entry name" value="P-loop containing nucleotide triphosphate hydrolases"/>
    <property type="match status" value="1"/>
</dbReference>
<evidence type="ECO:0000256" key="7">
    <source>
        <dbReference type="ARBA" id="ARBA00070228"/>
    </source>
</evidence>
<dbReference type="Proteomes" id="UP000744769">
    <property type="component" value="Unassembled WGS sequence"/>
</dbReference>
<comment type="function">
    <text evidence="6">Part of a binding-protein-dependent transport system for aliphatic sulfonates. Putative binding protein.</text>
</comment>
<dbReference type="AlphaFoldDB" id="A0A967AZ01"/>
<dbReference type="FunFam" id="3.40.190.10:FF:000050">
    <property type="entry name" value="Sulfonate ABC transporter substrate-binding protein"/>
    <property type="match status" value="1"/>
</dbReference>
<dbReference type="Pfam" id="PF09084">
    <property type="entry name" value="NMT1"/>
    <property type="match status" value="1"/>
</dbReference>
<evidence type="ECO:0000256" key="2">
    <source>
        <dbReference type="ARBA" id="ARBA00022448"/>
    </source>
</evidence>
<keyword evidence="4" id="KW-0547">Nucleotide-binding</keyword>
<dbReference type="GO" id="GO:0016887">
    <property type="term" value="F:ATP hydrolysis activity"/>
    <property type="evidence" value="ECO:0007669"/>
    <property type="project" value="InterPro"/>
</dbReference>
<keyword evidence="2" id="KW-0813">Transport</keyword>
<protein>
    <recommendedName>
        <fullName evidence="7">Putative aliphatic sulfonates-binding protein</fullName>
    </recommendedName>
</protein>
<dbReference type="InterPro" id="IPR015168">
    <property type="entry name" value="SsuA/THI5"/>
</dbReference>
<gene>
    <name evidence="10" type="ORF">G9U51_07790</name>
</gene>
<evidence type="ECO:0000256" key="4">
    <source>
        <dbReference type="ARBA" id="ARBA00022741"/>
    </source>
</evidence>
<evidence type="ECO:0000313" key="11">
    <source>
        <dbReference type="Proteomes" id="UP000744769"/>
    </source>
</evidence>
<dbReference type="SMART" id="SM00382">
    <property type="entry name" value="AAA"/>
    <property type="match status" value="1"/>
</dbReference>
<dbReference type="PANTHER" id="PTHR42788:SF13">
    <property type="entry name" value="ALIPHATIC SULFONATES IMPORT ATP-BINDING PROTEIN SSUB"/>
    <property type="match status" value="1"/>
</dbReference>
<feature type="region of interest" description="Disordered" evidence="8">
    <location>
        <begin position="239"/>
        <end position="272"/>
    </location>
</feature>
<dbReference type="Gene3D" id="3.40.190.10">
    <property type="entry name" value="Periplasmic binding protein-like II"/>
    <property type="match status" value="2"/>
</dbReference>
<evidence type="ECO:0000256" key="1">
    <source>
        <dbReference type="ARBA" id="ARBA00010742"/>
    </source>
</evidence>
<dbReference type="InterPro" id="IPR017871">
    <property type="entry name" value="ABC_transporter-like_CS"/>
</dbReference>
<dbReference type="SUPFAM" id="SSF52540">
    <property type="entry name" value="P-loop containing nucleoside triphosphate hydrolases"/>
    <property type="match status" value="1"/>
</dbReference>
<evidence type="ECO:0000256" key="5">
    <source>
        <dbReference type="ARBA" id="ARBA00022840"/>
    </source>
</evidence>
<evidence type="ECO:0000259" key="9">
    <source>
        <dbReference type="PROSITE" id="PS50893"/>
    </source>
</evidence>
<dbReference type="SMART" id="SM00062">
    <property type="entry name" value="PBPb"/>
    <property type="match status" value="1"/>
</dbReference>
<evidence type="ECO:0000256" key="8">
    <source>
        <dbReference type="SAM" id="MobiDB-lite"/>
    </source>
</evidence>
<evidence type="ECO:0000256" key="3">
    <source>
        <dbReference type="ARBA" id="ARBA00022729"/>
    </source>
</evidence>
<dbReference type="EMBL" id="JAAOIV010000004">
    <property type="protein sequence ID" value="NHN55679.1"/>
    <property type="molecule type" value="Genomic_DNA"/>
</dbReference>
<dbReference type="PROSITE" id="PS50893">
    <property type="entry name" value="ABC_TRANSPORTER_2"/>
    <property type="match status" value="1"/>
</dbReference>
<proteinExistence type="inferred from homology"/>
<evidence type="ECO:0000313" key="10">
    <source>
        <dbReference type="EMBL" id="NHN55679.1"/>
    </source>
</evidence>
<dbReference type="PANTHER" id="PTHR42788">
    <property type="entry name" value="TAURINE IMPORT ATP-BINDING PROTEIN-RELATED"/>
    <property type="match status" value="1"/>
</dbReference>
<dbReference type="InterPro" id="IPR001638">
    <property type="entry name" value="Solute-binding_3/MltF_N"/>
</dbReference>
<dbReference type="InterPro" id="IPR027417">
    <property type="entry name" value="P-loop_NTPase"/>
</dbReference>
<comment type="caution">
    <text evidence="10">The sequence shown here is derived from an EMBL/GenBank/DDBJ whole genome shotgun (WGS) entry which is preliminary data.</text>
</comment>
<reference evidence="10" key="1">
    <citation type="submission" date="2020-03" db="EMBL/GenBank/DDBJ databases">
        <title>Draft sequencing of Calidifontibacter sp. DB0510.</title>
        <authorList>
            <person name="Kim D.-U."/>
        </authorList>
    </citation>
    <scope>NUCLEOTIDE SEQUENCE</scope>
    <source>
        <strain evidence="10">DB0510</strain>
    </source>
</reference>
<sequence length="601" mass="63399">MSSRMPDRPAAVRLDGVRRLLGGRVVLDGLDLLVRPGEFVAVLGRSGAGKSTLLRLMAGLDHPDSGTLRGASRTAVVFQDARLLPWRDVATNVRLGLPAATDGPERVDEKVHRALTEVGLGDRGAAWPRALSGGQRQRVALARALVGAPELLLLDEPFSALDAFTRAEAHELVLNLWRDHRPAVVLVTHDVNEAVRLADRIVVLDGGRVAVDLPVSLPRPREADSLAVRTVVTTLLDTLEDPAGRASPDGAAGAVDPAAGQGSPHQQPDQTARWTRRGVLAGTAAATVGLVAAARPEDSGAPAPATIAKGGSARGATLRVAVQTDGVRSLLQASGQLHQLPYRISFSQFSFGPAIVEALGASKVDIGGVGATPPIFGAAAQTNFRAVATIALRNRRDSAVLVPRNSPVRSITDLRGRKVSVPKGSSAHGLLLNALHRSGLGPNDVSLVFLPPADGAAAFTRGEVAAWVVWEPFITQQLQAGARAIAGGPPDEFGLNFELASTDALGDSARAAAIRDFLQRLRRAYVWGATHQQQYARAWSAESRLPLTIAQAAIPQRSSDLVPISANHVASEQRLADRLYADKVIPKQVRFQDIVASGLLT</sequence>
<name>A0A967AZ01_9MICO</name>
<feature type="domain" description="ABC transporter" evidence="9">
    <location>
        <begin position="12"/>
        <end position="231"/>
    </location>
</feature>
<dbReference type="InterPro" id="IPR003439">
    <property type="entry name" value="ABC_transporter-like_ATP-bd"/>
</dbReference>
<evidence type="ECO:0000256" key="6">
    <source>
        <dbReference type="ARBA" id="ARBA00055538"/>
    </source>
</evidence>